<dbReference type="HOGENOM" id="CLU_129289_0_0_4"/>
<evidence type="ECO:0000256" key="2">
    <source>
        <dbReference type="SAM" id="SignalP"/>
    </source>
</evidence>
<keyword evidence="4" id="KW-1185">Reference proteome</keyword>
<dbReference type="Proteomes" id="UP000001436">
    <property type="component" value="Chromosome"/>
</dbReference>
<feature type="compositionally biased region" description="Basic and acidic residues" evidence="1">
    <location>
        <begin position="124"/>
        <end position="139"/>
    </location>
</feature>
<dbReference type="EnsemblBacteria" id="CAD13932">
    <property type="protein sequence ID" value="CAD13932"/>
    <property type="gene ID" value="RSc0404"/>
</dbReference>
<dbReference type="STRING" id="267608.RSc0404"/>
<dbReference type="Pfam" id="PF07769">
    <property type="entry name" value="PsiF_repeat"/>
    <property type="match status" value="2"/>
</dbReference>
<feature type="signal peptide" evidence="2">
    <location>
        <begin position="1"/>
        <end position="49"/>
    </location>
</feature>
<feature type="chain" id="PRO_5004316537" evidence="2">
    <location>
        <begin position="50"/>
        <end position="139"/>
    </location>
</feature>
<dbReference type="EMBL" id="AL646052">
    <property type="protein sequence ID" value="CAD13932.1"/>
    <property type="molecule type" value="Genomic_DNA"/>
</dbReference>
<protein>
    <submittedName>
        <fullName evidence="3">Hypothetical signal peptide protein</fullName>
    </submittedName>
</protein>
<sequence>MRRAHATAFIAGAALDPPALLTVSKEKTMKQLIAACALALPFLAGQAFAQGSAPAAAAPAAPAAKTSQQEKMAACAKANKGKKGADYKKAQSNCLSGKTDAAPAAAPMTQQEKMAACAKTNKGKKGDEYKKAQSDCLKS</sequence>
<dbReference type="InterPro" id="IPR011690">
    <property type="entry name" value="P_starv_induced_PsiF"/>
</dbReference>
<evidence type="ECO:0000313" key="3">
    <source>
        <dbReference type="EMBL" id="CAD13932.1"/>
    </source>
</evidence>
<reference evidence="3 4" key="1">
    <citation type="journal article" date="2002" name="Nature">
        <title>Genome sequence of the plant pathogen Ralstonia solanacearum.</title>
        <authorList>
            <person name="Salanoubat M."/>
            <person name="Genin S."/>
            <person name="Artiguenave F."/>
            <person name="Gouzy J."/>
            <person name="Mangenot S."/>
            <person name="Arlat M."/>
            <person name="Billault A."/>
            <person name="Brottier P."/>
            <person name="Camus J.C."/>
            <person name="Cattolico L."/>
            <person name="Chandler M."/>
            <person name="Choisne N."/>
            <person name="Claudel-Renard C."/>
            <person name="Cunnac S."/>
            <person name="Demange N."/>
            <person name="Gaspin C."/>
            <person name="Lavie M."/>
            <person name="Moisan A."/>
            <person name="Robert C."/>
            <person name="Saurin W."/>
            <person name="Schiex T."/>
            <person name="Siguier P."/>
            <person name="Thebault P."/>
            <person name="Whalen M."/>
            <person name="Wincker P."/>
            <person name="Levy M."/>
            <person name="Weissenbach J."/>
            <person name="Boucher C.A."/>
        </authorList>
    </citation>
    <scope>NUCLEOTIDE SEQUENCE [LARGE SCALE GENOMIC DNA]</scope>
    <source>
        <strain evidence="4">ATCC BAA-1114 / GMI1000</strain>
    </source>
</reference>
<dbReference type="KEGG" id="rso:RSc0404"/>
<accession>Q8Y2D2</accession>
<name>Q8Y2D2_RALN1</name>
<gene>
    <name evidence="3" type="ordered locus">RSc0404</name>
</gene>
<proteinExistence type="predicted"/>
<organism evidence="3 4">
    <name type="scientific">Ralstonia nicotianae (strain ATCC BAA-1114 / GMI1000)</name>
    <name type="common">Ralstonia solanacearum</name>
    <dbReference type="NCBI Taxonomy" id="267608"/>
    <lineage>
        <taxon>Bacteria</taxon>
        <taxon>Pseudomonadati</taxon>
        <taxon>Pseudomonadota</taxon>
        <taxon>Betaproteobacteria</taxon>
        <taxon>Burkholderiales</taxon>
        <taxon>Burkholderiaceae</taxon>
        <taxon>Ralstonia</taxon>
        <taxon>Ralstonia solanacearum species complex</taxon>
    </lineage>
</organism>
<feature type="region of interest" description="Disordered" evidence="1">
    <location>
        <begin position="118"/>
        <end position="139"/>
    </location>
</feature>
<evidence type="ECO:0000256" key="1">
    <source>
        <dbReference type="SAM" id="MobiDB-lite"/>
    </source>
</evidence>
<dbReference type="eggNOG" id="ENOG50317F1">
    <property type="taxonomic scope" value="Bacteria"/>
</dbReference>
<evidence type="ECO:0000313" key="4">
    <source>
        <dbReference type="Proteomes" id="UP000001436"/>
    </source>
</evidence>
<keyword evidence="2" id="KW-0732">Signal</keyword>
<dbReference type="AlphaFoldDB" id="Q8Y2D2"/>